<dbReference type="SMART" id="SM00387">
    <property type="entry name" value="HATPase_c"/>
    <property type="match status" value="1"/>
</dbReference>
<dbReference type="CDD" id="cd06225">
    <property type="entry name" value="HAMP"/>
    <property type="match status" value="1"/>
</dbReference>
<evidence type="ECO:0000256" key="1">
    <source>
        <dbReference type="ARBA" id="ARBA00000085"/>
    </source>
</evidence>
<dbReference type="PANTHER" id="PTHR45436:SF5">
    <property type="entry name" value="SENSOR HISTIDINE KINASE TRCS"/>
    <property type="match status" value="1"/>
</dbReference>
<keyword evidence="8 10" id="KW-1133">Transmembrane helix</keyword>
<proteinExistence type="predicted"/>
<dbReference type="EC" id="2.7.13.3" evidence="3"/>
<organism evidence="13 14">
    <name type="scientific">Herbiconiux moechotypicola</name>
    <dbReference type="NCBI Taxonomy" id="637393"/>
    <lineage>
        <taxon>Bacteria</taxon>
        <taxon>Bacillati</taxon>
        <taxon>Actinomycetota</taxon>
        <taxon>Actinomycetes</taxon>
        <taxon>Micrococcales</taxon>
        <taxon>Microbacteriaceae</taxon>
        <taxon>Herbiconiux</taxon>
    </lineage>
</organism>
<evidence type="ECO:0000256" key="3">
    <source>
        <dbReference type="ARBA" id="ARBA00012438"/>
    </source>
</evidence>
<name>A0ABP5QS15_9MICO</name>
<evidence type="ECO:0000256" key="2">
    <source>
        <dbReference type="ARBA" id="ARBA00004236"/>
    </source>
</evidence>
<evidence type="ECO:0000256" key="4">
    <source>
        <dbReference type="ARBA" id="ARBA00022553"/>
    </source>
</evidence>
<feature type="transmembrane region" description="Helical" evidence="10">
    <location>
        <begin position="21"/>
        <end position="49"/>
    </location>
</feature>
<evidence type="ECO:0000313" key="14">
    <source>
        <dbReference type="Proteomes" id="UP001500929"/>
    </source>
</evidence>
<evidence type="ECO:0000256" key="6">
    <source>
        <dbReference type="ARBA" id="ARBA00022692"/>
    </source>
</evidence>
<dbReference type="Gene3D" id="3.30.565.10">
    <property type="entry name" value="Histidine kinase-like ATPase, C-terminal domain"/>
    <property type="match status" value="1"/>
</dbReference>
<evidence type="ECO:0000259" key="12">
    <source>
        <dbReference type="PROSITE" id="PS50885"/>
    </source>
</evidence>
<keyword evidence="5" id="KW-0808">Transferase</keyword>
<dbReference type="Gene3D" id="6.10.340.10">
    <property type="match status" value="1"/>
</dbReference>
<evidence type="ECO:0000259" key="11">
    <source>
        <dbReference type="PROSITE" id="PS50109"/>
    </source>
</evidence>
<dbReference type="CDD" id="cd00082">
    <property type="entry name" value="HisKA"/>
    <property type="match status" value="1"/>
</dbReference>
<dbReference type="InterPro" id="IPR003661">
    <property type="entry name" value="HisK_dim/P_dom"/>
</dbReference>
<dbReference type="Pfam" id="PF00512">
    <property type="entry name" value="HisKA"/>
    <property type="match status" value="1"/>
</dbReference>
<evidence type="ECO:0000313" key="13">
    <source>
        <dbReference type="EMBL" id="GAA2240717.1"/>
    </source>
</evidence>
<dbReference type="SUPFAM" id="SSF55874">
    <property type="entry name" value="ATPase domain of HSP90 chaperone/DNA topoisomerase II/histidine kinase"/>
    <property type="match status" value="1"/>
</dbReference>
<dbReference type="Pfam" id="PF00672">
    <property type="entry name" value="HAMP"/>
    <property type="match status" value="1"/>
</dbReference>
<evidence type="ECO:0000256" key="10">
    <source>
        <dbReference type="SAM" id="Phobius"/>
    </source>
</evidence>
<dbReference type="InterPro" id="IPR036890">
    <property type="entry name" value="HATPase_C_sf"/>
</dbReference>
<dbReference type="InterPro" id="IPR005467">
    <property type="entry name" value="His_kinase_dom"/>
</dbReference>
<keyword evidence="7" id="KW-0418">Kinase</keyword>
<dbReference type="SUPFAM" id="SSF158472">
    <property type="entry name" value="HAMP domain-like"/>
    <property type="match status" value="1"/>
</dbReference>
<comment type="caution">
    <text evidence="13">The sequence shown here is derived from an EMBL/GenBank/DDBJ whole genome shotgun (WGS) entry which is preliminary data.</text>
</comment>
<gene>
    <name evidence="13" type="ORF">GCM10009851_27630</name>
</gene>
<dbReference type="PROSITE" id="PS50109">
    <property type="entry name" value="HIS_KIN"/>
    <property type="match status" value="1"/>
</dbReference>
<dbReference type="RefSeq" id="WP_259480046.1">
    <property type="nucleotide sequence ID" value="NZ_BAAAQY010000008.1"/>
</dbReference>
<evidence type="ECO:0000256" key="5">
    <source>
        <dbReference type="ARBA" id="ARBA00022679"/>
    </source>
</evidence>
<feature type="domain" description="Histidine kinase" evidence="11">
    <location>
        <begin position="210"/>
        <end position="420"/>
    </location>
</feature>
<dbReference type="InterPro" id="IPR003660">
    <property type="entry name" value="HAMP_dom"/>
</dbReference>
<feature type="transmembrane region" description="Helical" evidence="10">
    <location>
        <begin position="121"/>
        <end position="148"/>
    </location>
</feature>
<keyword evidence="10" id="KW-0472">Membrane</keyword>
<dbReference type="InterPro" id="IPR003594">
    <property type="entry name" value="HATPase_dom"/>
</dbReference>
<dbReference type="Proteomes" id="UP001500929">
    <property type="component" value="Unassembled WGS sequence"/>
</dbReference>
<dbReference type="SMART" id="SM00304">
    <property type="entry name" value="HAMP"/>
    <property type="match status" value="1"/>
</dbReference>
<dbReference type="EMBL" id="BAAAQY010000008">
    <property type="protein sequence ID" value="GAA2240717.1"/>
    <property type="molecule type" value="Genomic_DNA"/>
</dbReference>
<comment type="catalytic activity">
    <reaction evidence="1">
        <text>ATP + protein L-histidine = ADP + protein N-phospho-L-histidine.</text>
        <dbReference type="EC" id="2.7.13.3"/>
    </reaction>
</comment>
<reference evidence="14" key="1">
    <citation type="journal article" date="2019" name="Int. J. Syst. Evol. Microbiol.">
        <title>The Global Catalogue of Microorganisms (GCM) 10K type strain sequencing project: providing services to taxonomists for standard genome sequencing and annotation.</title>
        <authorList>
            <consortium name="The Broad Institute Genomics Platform"/>
            <consortium name="The Broad Institute Genome Sequencing Center for Infectious Disease"/>
            <person name="Wu L."/>
            <person name="Ma J."/>
        </authorList>
    </citation>
    <scope>NUCLEOTIDE SEQUENCE [LARGE SCALE GENOMIC DNA]</scope>
    <source>
        <strain evidence="14">JCM 16117</strain>
    </source>
</reference>
<keyword evidence="4" id="KW-0597">Phosphoprotein</keyword>
<evidence type="ECO:0000256" key="7">
    <source>
        <dbReference type="ARBA" id="ARBA00022777"/>
    </source>
</evidence>
<evidence type="ECO:0000256" key="8">
    <source>
        <dbReference type="ARBA" id="ARBA00022989"/>
    </source>
</evidence>
<dbReference type="InterPro" id="IPR050428">
    <property type="entry name" value="TCS_sensor_his_kinase"/>
</dbReference>
<dbReference type="SMART" id="SM00388">
    <property type="entry name" value="HisKA"/>
    <property type="match status" value="1"/>
</dbReference>
<comment type="subcellular location">
    <subcellularLocation>
        <location evidence="2">Cell membrane</location>
    </subcellularLocation>
</comment>
<dbReference type="Gene3D" id="1.10.287.130">
    <property type="match status" value="1"/>
</dbReference>
<keyword evidence="9" id="KW-0902">Two-component regulatory system</keyword>
<keyword evidence="14" id="KW-1185">Reference proteome</keyword>
<dbReference type="InterPro" id="IPR036097">
    <property type="entry name" value="HisK_dim/P_sf"/>
</dbReference>
<protein>
    <recommendedName>
        <fullName evidence="3">histidine kinase</fullName>
        <ecNumber evidence="3">2.7.13.3</ecNumber>
    </recommendedName>
</protein>
<dbReference type="Pfam" id="PF02518">
    <property type="entry name" value="HATPase_c"/>
    <property type="match status" value="1"/>
</dbReference>
<dbReference type="SUPFAM" id="SSF47384">
    <property type="entry name" value="Homodimeric domain of signal transducing histidine kinase"/>
    <property type="match status" value="1"/>
</dbReference>
<dbReference type="PANTHER" id="PTHR45436">
    <property type="entry name" value="SENSOR HISTIDINE KINASE YKOH"/>
    <property type="match status" value="1"/>
</dbReference>
<evidence type="ECO:0000256" key="9">
    <source>
        <dbReference type="ARBA" id="ARBA00023012"/>
    </source>
</evidence>
<accession>A0ABP5QS15</accession>
<sequence length="426" mass="45787">MADRRTPPGSTRRGSRFTLRARLTLAFAAVFTVAGAALIGGLFAFMVAVPSYLVSIPSDEDPQFTDTTGSGDGFWTEVLPDDGIICPDDGSECVDFSEGGYYAGPVDAPDEWLYFDDPQRVLLQFLGVGSLCLLVIAALSTLASWLLVGRLLRPLRELKDAAQSASRGDFGHRVAVGGRRDEVVELAETFDHMLSRLQRFVRDQRRVAAQASHELQGPLTTTRVLLEEGAGEPLDAEAAARLLDRLRVSNERSIALVESVLDLAELSLVDLVGEHVEVSALVDSAVAATAGRAAAASVEITTSDLPGSVYGDPLLLEQALVNLVGNAVKHNRRGGRVWLRSRVAPGTVEIVIENTGRMVDHGEFARLTHPFYRHDPTAPDSHGLGLPFVRTVVEAHDARLDLVPREEGGLTVTLQLASEPKGSTVA</sequence>
<keyword evidence="6 10" id="KW-0812">Transmembrane</keyword>
<dbReference type="PROSITE" id="PS50885">
    <property type="entry name" value="HAMP"/>
    <property type="match status" value="1"/>
</dbReference>
<feature type="domain" description="HAMP" evidence="12">
    <location>
        <begin position="149"/>
        <end position="202"/>
    </location>
</feature>